<dbReference type="GO" id="GO:0005886">
    <property type="term" value="C:plasma membrane"/>
    <property type="evidence" value="ECO:0007669"/>
    <property type="project" value="TreeGrafter"/>
</dbReference>
<dbReference type="EMBL" id="UYJE01005643">
    <property type="protein sequence ID" value="VDI38922.1"/>
    <property type="molecule type" value="Genomic_DNA"/>
</dbReference>
<sequence length="297" mass="33018">MAFLCPSRLGNTNRAKRNRGKEPTHRGRITGSDSVDTIEQVGLDRSDHMYTRSKVDIIQDFSPKAPGEVQVTKGETGRLIHTAKDWLYIEKTNGQTGYVPLSVCRTVKDIDSNTDISCANSVRSSCVSEYSADLSEDNTDIESVVSRNMSPLFQPKPQENSNSGIMNEMDVKPFYKTSHGLYIVLFDFLGLNENDVSVERAELVAVLNIEDPDWSWVRKYDGQEGFVPKTYICPVEPLRKLVRSGGLNKTSGSNTATSQGSTYIQRSGQTRFQNQVFLQNTSTDSFMSSTVSLQSGI</sequence>
<evidence type="ECO:0000256" key="2">
    <source>
        <dbReference type="PROSITE-ProRule" id="PRU00192"/>
    </source>
</evidence>
<feature type="domain" description="SH3" evidence="4">
    <location>
        <begin position="177"/>
        <end position="237"/>
    </location>
</feature>
<gene>
    <name evidence="5" type="ORF">MGAL_10B053269</name>
</gene>
<reference evidence="5" key="1">
    <citation type="submission" date="2018-11" db="EMBL/GenBank/DDBJ databases">
        <authorList>
            <person name="Alioto T."/>
            <person name="Alioto T."/>
        </authorList>
    </citation>
    <scope>NUCLEOTIDE SEQUENCE</scope>
</reference>
<accession>A0A8B6EUA3</accession>
<dbReference type="CDD" id="cd00174">
    <property type="entry name" value="SH3"/>
    <property type="match status" value="1"/>
</dbReference>
<dbReference type="PANTHER" id="PTHR12287">
    <property type="entry name" value="EPIDERMAL GROWTH FACTOR RECEPTOR KINASE SUBSTRATE EPS8-RELATED PROTEIN"/>
    <property type="match status" value="1"/>
</dbReference>
<protein>
    <recommendedName>
        <fullName evidence="4">SH3 domain-containing protein</fullName>
    </recommendedName>
</protein>
<dbReference type="SUPFAM" id="SSF50044">
    <property type="entry name" value="SH3-domain"/>
    <property type="match status" value="2"/>
</dbReference>
<dbReference type="PANTHER" id="PTHR12287:SF23">
    <property type="entry name" value="AROUSER, ISOFORM A-RELATED"/>
    <property type="match status" value="1"/>
</dbReference>
<dbReference type="InterPro" id="IPR039801">
    <property type="entry name" value="EPS8-like"/>
</dbReference>
<evidence type="ECO:0000259" key="4">
    <source>
        <dbReference type="PROSITE" id="PS50002"/>
    </source>
</evidence>
<name>A0A8B6EUA3_MYTGA</name>
<evidence type="ECO:0000313" key="6">
    <source>
        <dbReference type="Proteomes" id="UP000596742"/>
    </source>
</evidence>
<dbReference type="GO" id="GO:0003779">
    <property type="term" value="F:actin binding"/>
    <property type="evidence" value="ECO:0007669"/>
    <property type="project" value="TreeGrafter"/>
</dbReference>
<feature type="region of interest" description="Disordered" evidence="3">
    <location>
        <begin position="1"/>
        <end position="32"/>
    </location>
</feature>
<dbReference type="GO" id="GO:0035023">
    <property type="term" value="P:regulation of Rho protein signal transduction"/>
    <property type="evidence" value="ECO:0007669"/>
    <property type="project" value="TreeGrafter"/>
</dbReference>
<dbReference type="Gene3D" id="2.30.30.40">
    <property type="entry name" value="SH3 Domains"/>
    <property type="match status" value="2"/>
</dbReference>
<keyword evidence="6" id="KW-1185">Reference proteome</keyword>
<dbReference type="Proteomes" id="UP000596742">
    <property type="component" value="Unassembled WGS sequence"/>
</dbReference>
<dbReference type="SMART" id="SM00326">
    <property type="entry name" value="SH3"/>
    <property type="match status" value="2"/>
</dbReference>
<dbReference type="OrthoDB" id="9991832at2759"/>
<dbReference type="Pfam" id="PF07653">
    <property type="entry name" value="SH3_2"/>
    <property type="match status" value="1"/>
</dbReference>
<evidence type="ECO:0000313" key="5">
    <source>
        <dbReference type="EMBL" id="VDI38922.1"/>
    </source>
</evidence>
<dbReference type="AlphaFoldDB" id="A0A8B6EUA3"/>
<dbReference type="GO" id="GO:0007266">
    <property type="term" value="P:Rho protein signal transduction"/>
    <property type="evidence" value="ECO:0007669"/>
    <property type="project" value="TreeGrafter"/>
</dbReference>
<comment type="caution">
    <text evidence="5">The sequence shown here is derived from an EMBL/GenBank/DDBJ whole genome shotgun (WGS) entry which is preliminary data.</text>
</comment>
<dbReference type="InterPro" id="IPR001452">
    <property type="entry name" value="SH3_domain"/>
</dbReference>
<evidence type="ECO:0000256" key="1">
    <source>
        <dbReference type="ARBA" id="ARBA00022443"/>
    </source>
</evidence>
<dbReference type="PROSITE" id="PS50002">
    <property type="entry name" value="SH3"/>
    <property type="match status" value="1"/>
</dbReference>
<dbReference type="InterPro" id="IPR036028">
    <property type="entry name" value="SH3-like_dom_sf"/>
</dbReference>
<organism evidence="5 6">
    <name type="scientific">Mytilus galloprovincialis</name>
    <name type="common">Mediterranean mussel</name>
    <dbReference type="NCBI Taxonomy" id="29158"/>
    <lineage>
        <taxon>Eukaryota</taxon>
        <taxon>Metazoa</taxon>
        <taxon>Spiralia</taxon>
        <taxon>Lophotrochozoa</taxon>
        <taxon>Mollusca</taxon>
        <taxon>Bivalvia</taxon>
        <taxon>Autobranchia</taxon>
        <taxon>Pteriomorphia</taxon>
        <taxon>Mytilida</taxon>
        <taxon>Mytiloidea</taxon>
        <taxon>Mytilidae</taxon>
        <taxon>Mytilinae</taxon>
        <taxon>Mytilus</taxon>
    </lineage>
</organism>
<evidence type="ECO:0000256" key="3">
    <source>
        <dbReference type="SAM" id="MobiDB-lite"/>
    </source>
</evidence>
<keyword evidence="1 2" id="KW-0728">SH3 domain</keyword>
<proteinExistence type="predicted"/>